<dbReference type="OrthoDB" id="416585at2759"/>
<dbReference type="Gene3D" id="1.10.287.70">
    <property type="match status" value="1"/>
</dbReference>
<evidence type="ECO:0000313" key="8">
    <source>
        <dbReference type="Proteomes" id="UP000232323"/>
    </source>
</evidence>
<keyword evidence="8" id="KW-1185">Reference proteome</keyword>
<name>A0A250X239_9CHLO</name>
<comment type="subcellular location">
    <subcellularLocation>
        <location evidence="1">Membrane</location>
        <topology evidence="1">Multi-pass membrane protein</topology>
    </subcellularLocation>
</comment>
<keyword evidence="3 5" id="KW-1133">Transmembrane helix</keyword>
<organism evidence="7 8">
    <name type="scientific">Chlamydomonas eustigma</name>
    <dbReference type="NCBI Taxonomy" id="1157962"/>
    <lineage>
        <taxon>Eukaryota</taxon>
        <taxon>Viridiplantae</taxon>
        <taxon>Chlorophyta</taxon>
        <taxon>core chlorophytes</taxon>
        <taxon>Chlorophyceae</taxon>
        <taxon>CS clade</taxon>
        <taxon>Chlamydomonadales</taxon>
        <taxon>Chlamydomonadaceae</taxon>
        <taxon>Chlamydomonas</taxon>
    </lineage>
</organism>
<comment type="caution">
    <text evidence="7">The sequence shown here is derived from an EMBL/GenBank/DDBJ whole genome shotgun (WGS) entry which is preliminary data.</text>
</comment>
<protein>
    <recommendedName>
        <fullName evidence="6">Ion transport domain-containing protein</fullName>
    </recommendedName>
</protein>
<dbReference type="STRING" id="1157962.A0A250X239"/>
<dbReference type="AlphaFoldDB" id="A0A250X239"/>
<feature type="transmembrane region" description="Helical" evidence="5">
    <location>
        <begin position="84"/>
        <end position="103"/>
    </location>
</feature>
<proteinExistence type="predicted"/>
<evidence type="ECO:0000256" key="2">
    <source>
        <dbReference type="ARBA" id="ARBA00022692"/>
    </source>
</evidence>
<dbReference type="SUPFAM" id="SSF81324">
    <property type="entry name" value="Voltage-gated potassium channels"/>
    <property type="match status" value="1"/>
</dbReference>
<evidence type="ECO:0000256" key="3">
    <source>
        <dbReference type="ARBA" id="ARBA00022989"/>
    </source>
</evidence>
<gene>
    <name evidence="7" type="ORF">CEUSTIGMA_g4446.t1</name>
</gene>
<feature type="domain" description="Ion transport" evidence="6">
    <location>
        <begin position="2"/>
        <end position="115"/>
    </location>
</feature>
<evidence type="ECO:0000313" key="7">
    <source>
        <dbReference type="EMBL" id="GAX76999.1"/>
    </source>
</evidence>
<dbReference type="GO" id="GO:0005248">
    <property type="term" value="F:voltage-gated sodium channel activity"/>
    <property type="evidence" value="ECO:0007669"/>
    <property type="project" value="TreeGrafter"/>
</dbReference>
<evidence type="ECO:0000256" key="5">
    <source>
        <dbReference type="SAM" id="Phobius"/>
    </source>
</evidence>
<dbReference type="Proteomes" id="UP000232323">
    <property type="component" value="Unassembled WGS sequence"/>
</dbReference>
<evidence type="ECO:0000256" key="4">
    <source>
        <dbReference type="ARBA" id="ARBA00023136"/>
    </source>
</evidence>
<dbReference type="Pfam" id="PF00520">
    <property type="entry name" value="Ion_trans"/>
    <property type="match status" value="1"/>
</dbReference>
<dbReference type="GO" id="GO:0001518">
    <property type="term" value="C:voltage-gated sodium channel complex"/>
    <property type="evidence" value="ECO:0007669"/>
    <property type="project" value="TreeGrafter"/>
</dbReference>
<keyword evidence="2 5" id="KW-0812">Transmembrane</keyword>
<dbReference type="InterPro" id="IPR005821">
    <property type="entry name" value="Ion_trans_dom"/>
</dbReference>
<dbReference type="PANTHER" id="PTHR10037">
    <property type="entry name" value="VOLTAGE-GATED CATION CHANNEL CALCIUM AND SODIUM"/>
    <property type="match status" value="1"/>
</dbReference>
<evidence type="ECO:0000259" key="6">
    <source>
        <dbReference type="Pfam" id="PF00520"/>
    </source>
</evidence>
<reference evidence="7 8" key="1">
    <citation type="submission" date="2017-08" db="EMBL/GenBank/DDBJ databases">
        <title>Acidophilic green algal genome provides insights into adaptation to an acidic environment.</title>
        <authorList>
            <person name="Hirooka S."/>
            <person name="Hirose Y."/>
            <person name="Kanesaki Y."/>
            <person name="Higuchi S."/>
            <person name="Fujiwara T."/>
            <person name="Onuma R."/>
            <person name="Era A."/>
            <person name="Ohbayashi R."/>
            <person name="Uzuka A."/>
            <person name="Nozaki H."/>
            <person name="Yoshikawa H."/>
            <person name="Miyagishima S.Y."/>
        </authorList>
    </citation>
    <scope>NUCLEOTIDE SEQUENCE [LARGE SCALE GENOMIC DNA]</scope>
    <source>
        <strain evidence="7 8">NIES-2499</strain>
    </source>
</reference>
<accession>A0A250X239</accession>
<dbReference type="EMBL" id="BEGY01000021">
    <property type="protein sequence ID" value="GAX76999.1"/>
    <property type="molecule type" value="Genomic_DNA"/>
</dbReference>
<feature type="transmembrane region" description="Helical" evidence="5">
    <location>
        <begin position="27"/>
        <end position="48"/>
    </location>
</feature>
<dbReference type="InterPro" id="IPR027359">
    <property type="entry name" value="Volt_channel_dom_sf"/>
</dbReference>
<keyword evidence="4 5" id="KW-0472">Membrane</keyword>
<evidence type="ECO:0000256" key="1">
    <source>
        <dbReference type="ARBA" id="ARBA00004141"/>
    </source>
</evidence>
<dbReference type="PANTHER" id="PTHR10037:SF62">
    <property type="entry name" value="SODIUM CHANNEL PROTEIN 60E"/>
    <property type="match status" value="1"/>
</dbReference>
<dbReference type="InterPro" id="IPR043203">
    <property type="entry name" value="VGCC_Ca_Na"/>
</dbReference>
<sequence>MLEAAIKIVAMGFVFAEYTYLRNGWNVLDFVVVLFCILELTSFGNYTFVRCFRAFRLLRAITKIESLRIIVESFISALPMLRDVGILVLLYFSVFGIACLELFKGKFYNRCGTPDFKYSYADGSYYAVGSSGTLQTLSTASNCVEDLPSRMRHGPT</sequence>
<dbReference type="Gene3D" id="1.20.120.350">
    <property type="entry name" value="Voltage-gated potassium channels. Chain C"/>
    <property type="match status" value="1"/>
</dbReference>